<dbReference type="EMBL" id="CP123872">
    <property type="protein sequence ID" value="WND01655.1"/>
    <property type="molecule type" value="Genomic_DNA"/>
</dbReference>
<dbReference type="InterPro" id="IPR003594">
    <property type="entry name" value="HATPase_dom"/>
</dbReference>
<dbReference type="GO" id="GO:0000160">
    <property type="term" value="P:phosphorelay signal transduction system"/>
    <property type="evidence" value="ECO:0007669"/>
    <property type="project" value="UniProtKB-KW"/>
</dbReference>
<evidence type="ECO:0000256" key="5">
    <source>
        <dbReference type="ARBA" id="ARBA00022777"/>
    </source>
</evidence>
<dbReference type="GO" id="GO:0004673">
    <property type="term" value="F:protein histidine kinase activity"/>
    <property type="evidence" value="ECO:0007669"/>
    <property type="project" value="UniProtKB-EC"/>
</dbReference>
<dbReference type="GO" id="GO:0005524">
    <property type="term" value="F:ATP binding"/>
    <property type="evidence" value="ECO:0007669"/>
    <property type="project" value="UniProtKB-KW"/>
</dbReference>
<dbReference type="PANTHER" id="PTHR43065">
    <property type="entry name" value="SENSOR HISTIDINE KINASE"/>
    <property type="match status" value="1"/>
</dbReference>
<dbReference type="SUPFAM" id="SSF55874">
    <property type="entry name" value="ATPase domain of HSP90 chaperone/DNA topoisomerase II/histidine kinase"/>
    <property type="match status" value="1"/>
</dbReference>
<comment type="catalytic activity">
    <reaction evidence="1">
        <text>ATP + protein L-histidine = ADP + protein N-phospho-L-histidine.</text>
        <dbReference type="EC" id="2.7.13.3"/>
    </reaction>
</comment>
<evidence type="ECO:0000256" key="8">
    <source>
        <dbReference type="SAM" id="Phobius"/>
    </source>
</evidence>
<feature type="domain" description="Histidine kinase" evidence="9">
    <location>
        <begin position="230"/>
        <end position="450"/>
    </location>
</feature>
<feature type="transmembrane region" description="Helical" evidence="8">
    <location>
        <begin position="7"/>
        <end position="28"/>
    </location>
</feature>
<evidence type="ECO:0000256" key="4">
    <source>
        <dbReference type="ARBA" id="ARBA00022741"/>
    </source>
</evidence>
<evidence type="ECO:0000256" key="7">
    <source>
        <dbReference type="ARBA" id="ARBA00023012"/>
    </source>
</evidence>
<dbReference type="InterPro" id="IPR035965">
    <property type="entry name" value="PAS-like_dom_sf"/>
</dbReference>
<dbReference type="InterPro" id="IPR036890">
    <property type="entry name" value="HATPase_C_sf"/>
</dbReference>
<reference evidence="11" key="1">
    <citation type="submission" date="2023-04" db="EMBL/GenBank/DDBJ databases">
        <title>Complete genome sequence of Temperatibacter marinus.</title>
        <authorList>
            <person name="Rong J.-C."/>
            <person name="Yi M.-L."/>
            <person name="Zhao Q."/>
        </authorList>
    </citation>
    <scope>NUCLEOTIDE SEQUENCE</scope>
    <source>
        <strain evidence="11">NBRC 110045</strain>
    </source>
</reference>
<keyword evidence="5" id="KW-0418">Kinase</keyword>
<organism evidence="11 12">
    <name type="scientific">Temperatibacter marinus</name>
    <dbReference type="NCBI Taxonomy" id="1456591"/>
    <lineage>
        <taxon>Bacteria</taxon>
        <taxon>Pseudomonadati</taxon>
        <taxon>Pseudomonadota</taxon>
        <taxon>Alphaproteobacteria</taxon>
        <taxon>Kordiimonadales</taxon>
        <taxon>Temperatibacteraceae</taxon>
        <taxon>Temperatibacter</taxon>
    </lineage>
</organism>
<dbReference type="PROSITE" id="PS50109">
    <property type="entry name" value="HIS_KIN"/>
    <property type="match status" value="1"/>
</dbReference>
<dbReference type="Pfam" id="PF02518">
    <property type="entry name" value="HATPase_c"/>
    <property type="match status" value="1"/>
</dbReference>
<keyword evidence="8" id="KW-1133">Transmembrane helix</keyword>
<dbReference type="InterPro" id="IPR005467">
    <property type="entry name" value="His_kinase_dom"/>
</dbReference>
<dbReference type="Pfam" id="PF13188">
    <property type="entry name" value="PAS_8"/>
    <property type="match status" value="1"/>
</dbReference>
<dbReference type="InterPro" id="IPR000014">
    <property type="entry name" value="PAS"/>
</dbReference>
<gene>
    <name evidence="11" type="ORF">QGN29_08795</name>
</gene>
<evidence type="ECO:0000256" key="3">
    <source>
        <dbReference type="ARBA" id="ARBA00022679"/>
    </source>
</evidence>
<sequence length="450" mass="49989">MGFKKFSLLIALRTTLLIGCISILVLLFNTPGYHAATLLVIGVLAVLLTEFFRFVSKTNKELTRFLDAARYADFSQRFKLSGMGAGFGELGEAFTDILDRFQEVRADQERELRRLKALIEHVPVPLISVHQDGLITLWNNAARRLFGSAKITRLSNLSQFGEEFLREITTIPPGERRLALFENDGVEEKLSLAATQIIFGGKSEKLISLQDIQSELDVVQLQAWQDLVRVLTHEIMNSITPVASLATTSVDLVEDVKTKVADNPELVEELQDVSDAVTTVARRSDGLMSFVSSYRRLTRLPPPQKETILLGELVKQAQVLGTQQWEDKELMINISIEPTELDVSVDANMIEQILINMIQNAEQALIGTHNPTIWIKGFLSKRGRPVLEISDNGPGIADEIIKKIFVPFFTTKRDGSGVGLALTRQVMIAHGGNVKVTNLEQGGACFTLTF</sequence>
<dbReference type="AlphaFoldDB" id="A0AA52H9G3"/>
<protein>
    <recommendedName>
        <fullName evidence="2">histidine kinase</fullName>
        <ecNumber evidence="2">2.7.13.3</ecNumber>
    </recommendedName>
</protein>
<evidence type="ECO:0000256" key="6">
    <source>
        <dbReference type="ARBA" id="ARBA00022840"/>
    </source>
</evidence>
<evidence type="ECO:0000259" key="9">
    <source>
        <dbReference type="PROSITE" id="PS50109"/>
    </source>
</evidence>
<evidence type="ECO:0000256" key="2">
    <source>
        <dbReference type="ARBA" id="ARBA00012438"/>
    </source>
</evidence>
<keyword evidence="7" id="KW-0902">Two-component regulatory system</keyword>
<dbReference type="PROSITE" id="PS50112">
    <property type="entry name" value="PAS"/>
    <property type="match status" value="1"/>
</dbReference>
<keyword evidence="12" id="KW-1185">Reference proteome</keyword>
<dbReference type="Gene3D" id="3.30.450.20">
    <property type="entry name" value="PAS domain"/>
    <property type="match status" value="1"/>
</dbReference>
<dbReference type="NCBIfam" id="TIGR00229">
    <property type="entry name" value="sensory_box"/>
    <property type="match status" value="1"/>
</dbReference>
<dbReference type="Proteomes" id="UP001268683">
    <property type="component" value="Chromosome"/>
</dbReference>
<keyword evidence="3" id="KW-0808">Transferase</keyword>
<dbReference type="PRINTS" id="PR00344">
    <property type="entry name" value="BCTRLSENSOR"/>
</dbReference>
<keyword evidence="6 11" id="KW-0067">ATP-binding</keyword>
<evidence type="ECO:0000256" key="1">
    <source>
        <dbReference type="ARBA" id="ARBA00000085"/>
    </source>
</evidence>
<dbReference type="SMART" id="SM00387">
    <property type="entry name" value="HATPase_c"/>
    <property type="match status" value="1"/>
</dbReference>
<dbReference type="EC" id="2.7.13.3" evidence="2"/>
<feature type="transmembrane region" description="Helical" evidence="8">
    <location>
        <begin position="34"/>
        <end position="55"/>
    </location>
</feature>
<dbReference type="RefSeq" id="WP_310797483.1">
    <property type="nucleotide sequence ID" value="NZ_CP123872.1"/>
</dbReference>
<proteinExistence type="predicted"/>
<keyword evidence="8" id="KW-0472">Membrane</keyword>
<name>A0AA52H9G3_9PROT</name>
<accession>A0AA52H9G3</accession>
<dbReference type="SUPFAM" id="SSF55785">
    <property type="entry name" value="PYP-like sensor domain (PAS domain)"/>
    <property type="match status" value="1"/>
</dbReference>
<feature type="domain" description="PAS" evidence="10">
    <location>
        <begin position="111"/>
        <end position="147"/>
    </location>
</feature>
<dbReference type="Gene3D" id="3.30.565.10">
    <property type="entry name" value="Histidine kinase-like ATPase, C-terminal domain"/>
    <property type="match status" value="1"/>
</dbReference>
<keyword evidence="4" id="KW-0547">Nucleotide-binding</keyword>
<dbReference type="KEGG" id="tmk:QGN29_08795"/>
<evidence type="ECO:0000313" key="12">
    <source>
        <dbReference type="Proteomes" id="UP001268683"/>
    </source>
</evidence>
<dbReference type="InterPro" id="IPR004358">
    <property type="entry name" value="Sig_transdc_His_kin-like_C"/>
</dbReference>
<dbReference type="PANTHER" id="PTHR43065:SF46">
    <property type="entry name" value="C4-DICARBOXYLATE TRANSPORT SENSOR PROTEIN DCTB"/>
    <property type="match status" value="1"/>
</dbReference>
<evidence type="ECO:0000313" key="11">
    <source>
        <dbReference type="EMBL" id="WND01655.1"/>
    </source>
</evidence>
<evidence type="ECO:0000259" key="10">
    <source>
        <dbReference type="PROSITE" id="PS50112"/>
    </source>
</evidence>
<keyword evidence="8" id="KW-0812">Transmembrane</keyword>